<reference evidence="2 3" key="1">
    <citation type="submission" date="2014-04" db="EMBL/GenBank/DDBJ databases">
        <authorList>
            <consortium name="DOE Joint Genome Institute"/>
            <person name="Kuo A."/>
            <person name="Zuccaro A."/>
            <person name="Kohler A."/>
            <person name="Nagy L.G."/>
            <person name="Floudas D."/>
            <person name="Copeland A."/>
            <person name="Barry K.W."/>
            <person name="Cichocki N."/>
            <person name="Veneault-Fourrey C."/>
            <person name="LaButti K."/>
            <person name="Lindquist E.A."/>
            <person name="Lipzen A."/>
            <person name="Lundell T."/>
            <person name="Morin E."/>
            <person name="Murat C."/>
            <person name="Sun H."/>
            <person name="Tunlid A."/>
            <person name="Henrissat B."/>
            <person name="Grigoriev I.V."/>
            <person name="Hibbett D.S."/>
            <person name="Martin F."/>
            <person name="Nordberg H.P."/>
            <person name="Cantor M.N."/>
            <person name="Hua S.X."/>
        </authorList>
    </citation>
    <scope>NUCLEOTIDE SEQUENCE [LARGE SCALE GENOMIC DNA]</scope>
    <source>
        <strain evidence="2 3">MAFF 305830</strain>
    </source>
</reference>
<dbReference type="PANTHER" id="PTHR43157:SF31">
    <property type="entry name" value="PHOSPHATIDYLINOSITOL-GLYCAN BIOSYNTHESIS CLASS F PROTEIN"/>
    <property type="match status" value="1"/>
</dbReference>
<evidence type="ECO:0000256" key="1">
    <source>
        <dbReference type="ARBA" id="ARBA00023002"/>
    </source>
</evidence>
<keyword evidence="1" id="KW-0560">Oxidoreductase</keyword>
<dbReference type="Proteomes" id="UP000054097">
    <property type="component" value="Unassembled WGS sequence"/>
</dbReference>
<gene>
    <name evidence="2" type="ORF">M408DRAFT_27996</name>
</gene>
<accession>A0A0C3ATF8</accession>
<keyword evidence="3" id="KW-1185">Reference proteome</keyword>
<dbReference type="PANTHER" id="PTHR43157">
    <property type="entry name" value="PHOSPHATIDYLINOSITOL-GLYCAN BIOSYNTHESIS CLASS F PROTEIN-RELATED"/>
    <property type="match status" value="1"/>
</dbReference>
<evidence type="ECO:0000313" key="3">
    <source>
        <dbReference type="Proteomes" id="UP000054097"/>
    </source>
</evidence>
<dbReference type="InterPro" id="IPR036291">
    <property type="entry name" value="NAD(P)-bd_dom_sf"/>
</dbReference>
<dbReference type="STRING" id="933852.A0A0C3ATF8"/>
<dbReference type="OrthoDB" id="542013at2759"/>
<dbReference type="GO" id="GO:0016491">
    <property type="term" value="F:oxidoreductase activity"/>
    <property type="evidence" value="ECO:0007669"/>
    <property type="project" value="UniProtKB-KW"/>
</dbReference>
<reference evidence="3" key="2">
    <citation type="submission" date="2015-01" db="EMBL/GenBank/DDBJ databases">
        <title>Evolutionary Origins and Diversification of the Mycorrhizal Mutualists.</title>
        <authorList>
            <consortium name="DOE Joint Genome Institute"/>
            <consortium name="Mycorrhizal Genomics Consortium"/>
            <person name="Kohler A."/>
            <person name="Kuo A."/>
            <person name="Nagy L.G."/>
            <person name="Floudas D."/>
            <person name="Copeland A."/>
            <person name="Barry K.W."/>
            <person name="Cichocki N."/>
            <person name="Veneault-Fourrey C."/>
            <person name="LaButti K."/>
            <person name="Lindquist E.A."/>
            <person name="Lipzen A."/>
            <person name="Lundell T."/>
            <person name="Morin E."/>
            <person name="Murat C."/>
            <person name="Riley R."/>
            <person name="Ohm R."/>
            <person name="Sun H."/>
            <person name="Tunlid A."/>
            <person name="Henrissat B."/>
            <person name="Grigoriev I.V."/>
            <person name="Hibbett D.S."/>
            <person name="Martin F."/>
        </authorList>
    </citation>
    <scope>NUCLEOTIDE SEQUENCE [LARGE SCALE GENOMIC DNA]</scope>
    <source>
        <strain evidence="3">MAFF 305830</strain>
    </source>
</reference>
<name>A0A0C3ATF8_SERVB</name>
<sequence length="342" mass="37342">MATVLSLLLRAAVDKWRTLPETVADLTRRTVIITGANVGLGFEAAKRFYAMNPSRLILAVRSVSKGEDAKKVIIESGKKEGPPGTVREETRVDVWALDLTSFESVRSFAKKCDEELDRVDILLENAAIQTLKWSLTKDGWEADLQTNVLSTFLLAALLAPLVAKTCHLPAPAQSPTLKPHLVIVASDAHFFAAFRVRNEKNILAALNDKAHYNQNERYPDSKAVGLLLSQQLAKSPALKDVVVCSVNPGSCRSELMRAWPQWVRSIIYGITARTAAEGSKTYTWASLTNDIPVGAYTSSCTVAAPGGVVISNDAEKIRSQLWNEVTAVLVKEAPQAESVLKF</sequence>
<dbReference type="PRINTS" id="PR00081">
    <property type="entry name" value="GDHRDH"/>
</dbReference>
<dbReference type="AlphaFoldDB" id="A0A0C3ATF8"/>
<evidence type="ECO:0008006" key="4">
    <source>
        <dbReference type="Google" id="ProtNLM"/>
    </source>
</evidence>
<protein>
    <recommendedName>
        <fullName evidence="4">Ketoreductase (KR) domain-containing protein</fullName>
    </recommendedName>
</protein>
<evidence type="ECO:0000313" key="2">
    <source>
        <dbReference type="EMBL" id="KIM23304.1"/>
    </source>
</evidence>
<dbReference type="HOGENOM" id="CLU_010194_44_4_1"/>
<dbReference type="EMBL" id="KN824339">
    <property type="protein sequence ID" value="KIM23304.1"/>
    <property type="molecule type" value="Genomic_DNA"/>
</dbReference>
<dbReference type="SUPFAM" id="SSF51735">
    <property type="entry name" value="NAD(P)-binding Rossmann-fold domains"/>
    <property type="match status" value="1"/>
</dbReference>
<dbReference type="Pfam" id="PF00106">
    <property type="entry name" value="adh_short"/>
    <property type="match status" value="1"/>
</dbReference>
<organism evidence="2 3">
    <name type="scientific">Serendipita vermifera MAFF 305830</name>
    <dbReference type="NCBI Taxonomy" id="933852"/>
    <lineage>
        <taxon>Eukaryota</taxon>
        <taxon>Fungi</taxon>
        <taxon>Dikarya</taxon>
        <taxon>Basidiomycota</taxon>
        <taxon>Agaricomycotina</taxon>
        <taxon>Agaricomycetes</taxon>
        <taxon>Sebacinales</taxon>
        <taxon>Serendipitaceae</taxon>
        <taxon>Serendipita</taxon>
    </lineage>
</organism>
<proteinExistence type="predicted"/>
<dbReference type="InterPro" id="IPR002347">
    <property type="entry name" value="SDR_fam"/>
</dbReference>
<dbReference type="Gene3D" id="3.40.50.720">
    <property type="entry name" value="NAD(P)-binding Rossmann-like Domain"/>
    <property type="match status" value="1"/>
</dbReference>